<keyword evidence="1 4" id="KW-0378">Hydrolase</keyword>
<evidence type="ECO:0000259" key="6">
    <source>
        <dbReference type="PROSITE" id="PS51910"/>
    </source>
</evidence>
<accession>A0ABQ5P349</accession>
<dbReference type="RefSeq" id="WP_323448899.1">
    <property type="nucleotide sequence ID" value="NZ_BSBI01000009.1"/>
</dbReference>
<sequence length="1436" mass="155377">MGDSTHVRTPVGGGRSGTGSRTGIIALLAGALLAGTVPVALAAAPERPEGVEAPAAAATAKPAKTAPTARTAAGVAGLPTGQKVHIQNIRNGAQLGMFRRLSGPVGDRGEWLEAQTAAGEEQGKYQTWQVEAATGGHLLRNAELPEKCVVRDDAVGAVPGPCTDPKAVWSVSSPAEDEYRIGVPGSDSMLVSIGEVHADKRTAHMALKTLADTTVTPDPRIGTEWFITPLAWPRQPMPPEDRRTLEHMTYLTTHNAMINSEDGYGIDPPAQPHSMARQLADGVRGLMPDVNKSVVDGRIPLCHGGRCAGTISERNNLDTLLSTVKGFLDANPREIVSIFIEDQSSLSNQDYETYGLNKVPGIRDLLFVPDDEQVTDPALKQGWNVHTNGWPLLQDMIAKNKRLLIFSGHQDREKLGFLLDTRWRVENYWSMGSPAGEPDWGCYSRWGGRPLSTRASGKFRPLFMMNHFRQWPTAPVSAVDNARLKERAENVCTTAARRKPNFVAVDQYKDGDPFPQLREMNTYWWQGQRDAGTTPGTGDAGDPFDSAPDDRAPKPAGSGPHSACRPDGMAATPGVDARYCDVYDTSGREWLGGGGHDKRIVGYFNATRNGTNSRPRYLVKNIPWSKVTHINYAFAGVAGNRISIGDEGAANNPATRMTWPGVEGAEMDPAFAYQGHFNQLAKYKKRHPQVKSLIAVGGWTESRGFYEMATQADGSVNRAGIDAFADSVVAFLDRYGAAFDGVDIDYEYPTAVPDSGNPDDWALANPRRKGLQAGYNALMKTLREKLDRAGTERGRYYLLTSAASASGHLVRGYDGGQALAYQDFVNVMTYDLHGSWNQYAGPQAPLYDDGRDGELAAAGVYDSAKNPEYDRTGYFNIDWAYHYYRGALQPGRINLGIPYYTRGWRDVQGGTDGLWGTAPLPDQGQCQPGTGSRTPCGNGAVGIDNLWHDTSRGREVAAGVNPLWHAKNLQAGTVPGYLDAFGLDASRPENRLTGTYQSHYSPALEAGWLWNPQKKVFLTTEDERSVDAKTGYIRANGIGGVMMWELSGDYTRGADGTYRMGYDMTSRIDRALHGSGPAKAQRAGSTPLPDQVLDVSVEFADHPTAEGDLWPQQPKLRITNNSGRPLPSGTELSFDIPTSAPPLLKDEAWREMRDEVKPGRSGPNTGGLKADFHRVTIKLGYCEAVPARGTRDIGIKYFLPLTGPANLTAKIGDTTYGLTQDRRRGTSTVEPPATGGGPACQAAPWDTGRTYNPAWAPFALWKTGDRWKIQDVNSGNVLDHPGSWTTAHLVDSQNGNANQLWNITPAGGGQMLIKSATSGREQCLTATGLLAELAVRTCDQSPGQRWQFSDEKGNPALALPGDGRPHGLKSAGGFVMEPRNSGISPGTKVVAGDPGGMTRTVVSYGGYYWKAKFWTKGNVPDAADPQNAWARLGKVA</sequence>
<dbReference type="Pfam" id="PF06483">
    <property type="entry name" value="ChiC"/>
    <property type="match status" value="1"/>
</dbReference>
<evidence type="ECO:0000256" key="3">
    <source>
        <dbReference type="ARBA" id="ARBA00023295"/>
    </source>
</evidence>
<feature type="compositionally biased region" description="Low complexity" evidence="5">
    <location>
        <begin position="530"/>
        <end position="543"/>
    </location>
</feature>
<comment type="caution">
    <text evidence="7">The sequence shown here is derived from an EMBL/GenBank/DDBJ whole genome shotgun (WGS) entry which is preliminary data.</text>
</comment>
<dbReference type="InterPro" id="IPR000772">
    <property type="entry name" value="Ricin_B_lectin"/>
</dbReference>
<dbReference type="CDD" id="cd06548">
    <property type="entry name" value="GH18_chitinase"/>
    <property type="match status" value="1"/>
</dbReference>
<dbReference type="Gene3D" id="2.80.10.50">
    <property type="match status" value="1"/>
</dbReference>
<organism evidence="7 8">
    <name type="scientific">Streptomyces yaizuensis</name>
    <dbReference type="NCBI Taxonomy" id="2989713"/>
    <lineage>
        <taxon>Bacteria</taxon>
        <taxon>Bacillati</taxon>
        <taxon>Actinomycetota</taxon>
        <taxon>Actinomycetes</taxon>
        <taxon>Kitasatosporales</taxon>
        <taxon>Streptomycetaceae</taxon>
        <taxon>Streptomyces</taxon>
    </lineage>
</organism>
<dbReference type="InterPro" id="IPR001579">
    <property type="entry name" value="Glyco_hydro_18_chit_AS"/>
</dbReference>
<dbReference type="SMART" id="SM00636">
    <property type="entry name" value="Glyco_18"/>
    <property type="match status" value="1"/>
</dbReference>
<dbReference type="EMBL" id="BSBI01000009">
    <property type="protein sequence ID" value="GLF96878.1"/>
    <property type="molecule type" value="Genomic_DNA"/>
</dbReference>
<gene>
    <name evidence="7" type="ORF">SYYSPA8_21295</name>
</gene>
<dbReference type="InterPro" id="IPR017853">
    <property type="entry name" value="GH"/>
</dbReference>
<dbReference type="Pfam" id="PF00704">
    <property type="entry name" value="Glyco_hydro_18"/>
    <property type="match status" value="1"/>
</dbReference>
<name>A0ABQ5P349_9ACTN</name>
<dbReference type="InterPro" id="IPR029070">
    <property type="entry name" value="Chitinase_insertion_sf"/>
</dbReference>
<dbReference type="PROSITE" id="PS50007">
    <property type="entry name" value="PIPLC_X_DOMAIN"/>
    <property type="match status" value="1"/>
</dbReference>
<dbReference type="PROSITE" id="PS01095">
    <property type="entry name" value="GH18_1"/>
    <property type="match status" value="1"/>
</dbReference>
<dbReference type="CDD" id="cd00161">
    <property type="entry name" value="beta-trefoil_Ricin-like"/>
    <property type="match status" value="1"/>
</dbReference>
<evidence type="ECO:0000313" key="7">
    <source>
        <dbReference type="EMBL" id="GLF96878.1"/>
    </source>
</evidence>
<dbReference type="SUPFAM" id="SSF51055">
    <property type="entry name" value="Carbohydrate binding domain"/>
    <property type="match status" value="1"/>
</dbReference>
<dbReference type="SUPFAM" id="SSF51445">
    <property type="entry name" value="(Trans)glycosidases"/>
    <property type="match status" value="1"/>
</dbReference>
<dbReference type="Gene3D" id="3.20.20.80">
    <property type="entry name" value="Glycosidases"/>
    <property type="match status" value="1"/>
</dbReference>
<keyword evidence="2" id="KW-0119">Carbohydrate metabolism</keyword>
<dbReference type="InterPro" id="IPR035992">
    <property type="entry name" value="Ricin_B-like_lectins"/>
</dbReference>
<dbReference type="InterPro" id="IPR017946">
    <property type="entry name" value="PLC-like_Pdiesterase_TIM-brl"/>
</dbReference>
<dbReference type="Pfam" id="PF26178">
    <property type="entry name" value="PI-PLC_cat"/>
    <property type="match status" value="1"/>
</dbReference>
<dbReference type="SUPFAM" id="SSF54556">
    <property type="entry name" value="Chitinase insertion domain"/>
    <property type="match status" value="1"/>
</dbReference>
<keyword evidence="8" id="KW-1185">Reference proteome</keyword>
<dbReference type="PROSITE" id="PS51910">
    <property type="entry name" value="GH18_2"/>
    <property type="match status" value="1"/>
</dbReference>
<proteinExistence type="predicted"/>
<reference evidence="7 8" key="1">
    <citation type="submission" date="2022-10" db="EMBL/GenBank/DDBJ databases">
        <title>Draft genome sequence of Streptomyces sp. YSPA8.</title>
        <authorList>
            <person name="Moriuchi R."/>
            <person name="Dohra H."/>
            <person name="Yamamura H."/>
            <person name="Kodani S."/>
        </authorList>
    </citation>
    <scope>NUCLEOTIDE SEQUENCE [LARGE SCALE GENOMIC DNA]</scope>
    <source>
        <strain evidence="7 8">YSPA8</strain>
    </source>
</reference>
<dbReference type="SUPFAM" id="SSF50370">
    <property type="entry name" value="Ricin B-like lectins"/>
    <property type="match status" value="1"/>
</dbReference>
<dbReference type="Gene3D" id="2.10.10.20">
    <property type="entry name" value="Carbohydrate-binding module superfamily 5/12"/>
    <property type="match status" value="1"/>
</dbReference>
<dbReference type="Pfam" id="PF14200">
    <property type="entry name" value="RicinB_lectin_2"/>
    <property type="match status" value="1"/>
</dbReference>
<feature type="region of interest" description="Disordered" evidence="5">
    <location>
        <begin position="528"/>
        <end position="570"/>
    </location>
</feature>
<dbReference type="PROSITE" id="PS50231">
    <property type="entry name" value="RICIN_B_LECTIN"/>
    <property type="match status" value="1"/>
</dbReference>
<evidence type="ECO:0000313" key="8">
    <source>
        <dbReference type="Proteomes" id="UP001291653"/>
    </source>
</evidence>
<dbReference type="PANTHER" id="PTHR11177:SF308">
    <property type="entry name" value="CHITINASE A"/>
    <property type="match status" value="1"/>
</dbReference>
<dbReference type="InterPro" id="IPR009470">
    <property type="entry name" value="Chi_C"/>
</dbReference>
<dbReference type="Proteomes" id="UP001291653">
    <property type="component" value="Unassembled WGS sequence"/>
</dbReference>
<dbReference type="InterPro" id="IPR001223">
    <property type="entry name" value="Glyco_hydro18_cat"/>
</dbReference>
<evidence type="ECO:0000256" key="5">
    <source>
        <dbReference type="SAM" id="MobiDB-lite"/>
    </source>
</evidence>
<dbReference type="InterPro" id="IPR036573">
    <property type="entry name" value="CBM_sf_5/12"/>
</dbReference>
<dbReference type="Gene3D" id="3.10.50.10">
    <property type="match status" value="1"/>
</dbReference>
<feature type="domain" description="GH18" evidence="6">
    <location>
        <begin position="598"/>
        <end position="1075"/>
    </location>
</feature>
<keyword evidence="2" id="KW-0146">Chitin degradation</keyword>
<keyword evidence="2" id="KW-0624">Polysaccharide degradation</keyword>
<keyword evidence="3 4" id="KW-0326">Glycosidase</keyword>
<dbReference type="SUPFAM" id="SSF51695">
    <property type="entry name" value="PLC-like phosphodiesterases"/>
    <property type="match status" value="1"/>
</dbReference>
<dbReference type="Gene3D" id="3.20.20.190">
    <property type="entry name" value="Phosphatidylinositol (PI) phosphodiesterase"/>
    <property type="match status" value="1"/>
</dbReference>
<dbReference type="InterPro" id="IPR011583">
    <property type="entry name" value="Chitinase_II/V-like_cat"/>
</dbReference>
<dbReference type="InterPro" id="IPR050314">
    <property type="entry name" value="Glycosyl_Hydrlase_18"/>
</dbReference>
<evidence type="ECO:0000256" key="1">
    <source>
        <dbReference type="ARBA" id="ARBA00022801"/>
    </source>
</evidence>
<protein>
    <submittedName>
        <fullName evidence="7">Chitinase C-terminal domain-containing protein</fullName>
    </submittedName>
</protein>
<feature type="region of interest" description="Disordered" evidence="5">
    <location>
        <begin position="1218"/>
        <end position="1239"/>
    </location>
</feature>
<dbReference type="CDD" id="cd12215">
    <property type="entry name" value="ChiC_BD"/>
    <property type="match status" value="1"/>
</dbReference>
<evidence type="ECO:0000256" key="4">
    <source>
        <dbReference type="RuleBase" id="RU000489"/>
    </source>
</evidence>
<dbReference type="PANTHER" id="PTHR11177">
    <property type="entry name" value="CHITINASE"/>
    <property type="match status" value="1"/>
</dbReference>
<evidence type="ECO:0000256" key="2">
    <source>
        <dbReference type="ARBA" id="ARBA00023024"/>
    </source>
</evidence>